<evidence type="ECO:0000313" key="2">
    <source>
        <dbReference type="EMBL" id="BAK38111.1"/>
    </source>
</evidence>
<gene>
    <name evidence="2" type="ordered locus">MLP_50970</name>
</gene>
<dbReference type="AlphaFoldDB" id="F5XHA3"/>
<dbReference type="PANTHER" id="PTHR43245">
    <property type="entry name" value="BIFUNCTIONAL POLYMYXIN RESISTANCE PROTEIN ARNA"/>
    <property type="match status" value="1"/>
</dbReference>
<dbReference type="SUPFAM" id="SSF51735">
    <property type="entry name" value="NAD(P)-binding Rossmann-fold domains"/>
    <property type="match status" value="1"/>
</dbReference>
<dbReference type="Pfam" id="PF01370">
    <property type="entry name" value="Epimerase"/>
    <property type="match status" value="1"/>
</dbReference>
<evidence type="ECO:0000313" key="3">
    <source>
        <dbReference type="Proteomes" id="UP000007947"/>
    </source>
</evidence>
<dbReference type="Gene3D" id="3.40.50.720">
    <property type="entry name" value="NAD(P)-binding Rossmann-like Domain"/>
    <property type="match status" value="1"/>
</dbReference>
<dbReference type="STRING" id="1032480.MLP_50970"/>
<reference evidence="2 3" key="1">
    <citation type="submission" date="2011-05" db="EMBL/GenBank/DDBJ databases">
        <title>Whole genome sequence of Microlunatus phosphovorus NM-1.</title>
        <authorList>
            <person name="Hosoyama A."/>
            <person name="Sasaki K."/>
            <person name="Harada T."/>
            <person name="Igarashi R."/>
            <person name="Kawakoshi A."/>
            <person name="Sasagawa M."/>
            <person name="Fukada J."/>
            <person name="Nakamura S."/>
            <person name="Katano Y."/>
            <person name="Hanada S."/>
            <person name="Kamagata Y."/>
            <person name="Nakamura N."/>
            <person name="Yamazaki S."/>
            <person name="Fujita N."/>
        </authorList>
    </citation>
    <scope>NUCLEOTIDE SEQUENCE [LARGE SCALE GENOMIC DNA]</scope>
    <source>
        <strain evidence="3">ATCC 700054 / DSM 10555 / JCM 9379 / NBRC 101784 / NCIMB 13414 / VKM Ac-1990 / NM-1</strain>
    </source>
</reference>
<dbReference type="eggNOG" id="COG0451">
    <property type="taxonomic scope" value="Bacteria"/>
</dbReference>
<proteinExistence type="predicted"/>
<evidence type="ECO:0000259" key="1">
    <source>
        <dbReference type="Pfam" id="PF01370"/>
    </source>
</evidence>
<sequence>MRVLLTGGRSMLGAAVARQLADRGDQVTLLQRRPAGLGLPEVLADLADPAAGSAVRRAVDGQDAVLHLAAKVGISGSWPEFVATNVTGTATIVAACRELGIPRLVYVSSPSVAHSGSALIGVGATPADPDQASGHYARSKAMAEQLALAADQPDLRVLAIRPHVVWGPGDTQLVARIVDRARRGSLPVLGTGAALVDSTYVDNAVDATVAALDRVDQVHGCALVITNGEPRPIAELIAGFAIAGGAPAPHRHLPAAVGRAAGGVVEAVWGARRLLGRPAADDPPMTRFLAEQLSTAHWFDQRQTRDLLRWQPRIDLDTGFARLAAAYAFRLTCR</sequence>
<keyword evidence="3" id="KW-1185">Reference proteome</keyword>
<dbReference type="PANTHER" id="PTHR43245:SF51">
    <property type="entry name" value="SHORT CHAIN DEHYDROGENASE_REDUCTASE FAMILY 42E, MEMBER 2"/>
    <property type="match status" value="1"/>
</dbReference>
<dbReference type="KEGG" id="mph:MLP_50970"/>
<dbReference type="RefSeq" id="WP_013865925.1">
    <property type="nucleotide sequence ID" value="NC_015635.1"/>
</dbReference>
<dbReference type="Proteomes" id="UP000007947">
    <property type="component" value="Chromosome"/>
</dbReference>
<dbReference type="HOGENOM" id="CLU_007383_6_1_11"/>
<dbReference type="InterPro" id="IPR001509">
    <property type="entry name" value="Epimerase_deHydtase"/>
</dbReference>
<feature type="domain" description="NAD-dependent epimerase/dehydratase" evidence="1">
    <location>
        <begin position="3"/>
        <end position="219"/>
    </location>
</feature>
<accession>F5XHA3</accession>
<dbReference type="OrthoDB" id="9795501at2"/>
<dbReference type="InterPro" id="IPR050177">
    <property type="entry name" value="Lipid_A_modif_metabolic_enz"/>
</dbReference>
<protein>
    <submittedName>
        <fullName evidence="2">Putative sterol dehydrogenase</fullName>
    </submittedName>
</protein>
<dbReference type="EMBL" id="AP012204">
    <property type="protein sequence ID" value="BAK38111.1"/>
    <property type="molecule type" value="Genomic_DNA"/>
</dbReference>
<dbReference type="InterPro" id="IPR036291">
    <property type="entry name" value="NAD(P)-bd_dom_sf"/>
</dbReference>
<organism evidence="2 3">
    <name type="scientific">Microlunatus phosphovorus (strain ATCC 700054 / DSM 10555 / JCM 9379 / NBRC 101784 / NCIMB 13414 / VKM Ac-1990 / NM-1)</name>
    <dbReference type="NCBI Taxonomy" id="1032480"/>
    <lineage>
        <taxon>Bacteria</taxon>
        <taxon>Bacillati</taxon>
        <taxon>Actinomycetota</taxon>
        <taxon>Actinomycetes</taxon>
        <taxon>Propionibacteriales</taxon>
        <taxon>Propionibacteriaceae</taxon>
        <taxon>Microlunatus</taxon>
    </lineage>
</organism>
<name>F5XHA3_MICPN</name>